<dbReference type="GO" id="GO:0006754">
    <property type="term" value="P:ATP biosynthetic process"/>
    <property type="evidence" value="ECO:0007669"/>
    <property type="project" value="UniProtKB-KW"/>
</dbReference>
<organism evidence="9">
    <name type="scientific">Fervidicoccus fontis</name>
    <dbReference type="NCBI Taxonomy" id="683846"/>
    <lineage>
        <taxon>Archaea</taxon>
        <taxon>Thermoproteota</taxon>
        <taxon>Thermoprotei</taxon>
        <taxon>Fervidicoccales</taxon>
        <taxon>Fervidicoccaceae</taxon>
        <taxon>Fervidicoccus</taxon>
    </lineage>
</organism>
<sequence length="198" mass="22822">MEGSPEKLSSKVVEKVLKEYIEYLNGVKKDALGMLEDGYKKLRTEASSKLNELYSSYEDSTKSIESSLELQMKLNIQKKRNEMVEEALAEAERRIFALGEKDKEKLYTPILKKALDSALGRNFEVHVEPREKKLFDRMVKKLTEEEVEIKPDLPEGTGGFILIFPDTNVSQDFTLKKMFELMKDELMVVAKRTLFGEE</sequence>
<comment type="similarity">
    <text evidence="1">Belongs to the V-ATPase E subunit family.</text>
</comment>
<evidence type="ECO:0000256" key="8">
    <source>
        <dbReference type="SAM" id="Coils"/>
    </source>
</evidence>
<dbReference type="Proteomes" id="UP000885664">
    <property type="component" value="Unassembled WGS sequence"/>
</dbReference>
<dbReference type="SUPFAM" id="SSF160527">
    <property type="entry name" value="V-type ATPase subunit E-like"/>
    <property type="match status" value="1"/>
</dbReference>
<gene>
    <name evidence="9" type="ORF">ENO36_03325</name>
</gene>
<evidence type="ECO:0000256" key="3">
    <source>
        <dbReference type="ARBA" id="ARBA00022475"/>
    </source>
</evidence>
<evidence type="ECO:0000256" key="2">
    <source>
        <dbReference type="ARBA" id="ARBA00022448"/>
    </source>
</evidence>
<keyword evidence="7" id="KW-0066">ATP synthesis</keyword>
<evidence type="ECO:0000256" key="7">
    <source>
        <dbReference type="ARBA" id="ARBA00023310"/>
    </source>
</evidence>
<keyword evidence="6" id="KW-0472">Membrane</keyword>
<evidence type="ECO:0000256" key="5">
    <source>
        <dbReference type="ARBA" id="ARBA00023065"/>
    </source>
</evidence>
<evidence type="ECO:0000256" key="6">
    <source>
        <dbReference type="ARBA" id="ARBA00023136"/>
    </source>
</evidence>
<protein>
    <submittedName>
        <fullName evidence="9">Uncharacterized protein</fullName>
    </submittedName>
</protein>
<dbReference type="AlphaFoldDB" id="A0A7C2ULA4"/>
<dbReference type="EMBL" id="DSFE01000074">
    <property type="protein sequence ID" value="HEU97870.1"/>
    <property type="molecule type" value="Genomic_DNA"/>
</dbReference>
<keyword evidence="2" id="KW-0813">Transport</keyword>
<dbReference type="Gene3D" id="3.30.2320.30">
    <property type="entry name" value="ATP synthase, E subunit, C-terminal"/>
    <property type="match status" value="1"/>
</dbReference>
<dbReference type="InterPro" id="IPR038495">
    <property type="entry name" value="ATPase_E_C"/>
</dbReference>
<evidence type="ECO:0000313" key="9">
    <source>
        <dbReference type="EMBL" id="HEU97870.1"/>
    </source>
</evidence>
<feature type="coiled-coil region" evidence="8">
    <location>
        <begin position="74"/>
        <end position="101"/>
    </location>
</feature>
<name>A0A7C2ULA4_9CREN</name>
<proteinExistence type="inferred from homology"/>
<dbReference type="GO" id="GO:0046961">
    <property type="term" value="F:proton-transporting ATPase activity, rotational mechanism"/>
    <property type="evidence" value="ECO:0007669"/>
    <property type="project" value="InterPro"/>
</dbReference>
<keyword evidence="4" id="KW-0375">Hydrogen ion transport</keyword>
<reference evidence="9" key="1">
    <citation type="journal article" date="2020" name="mSystems">
        <title>Genome- and Community-Level Interaction Insights into Carbon Utilization and Element Cycling Functions of Hydrothermarchaeota in Hydrothermal Sediment.</title>
        <authorList>
            <person name="Zhou Z."/>
            <person name="Liu Y."/>
            <person name="Xu W."/>
            <person name="Pan J."/>
            <person name="Luo Z.H."/>
            <person name="Li M."/>
        </authorList>
    </citation>
    <scope>NUCLEOTIDE SEQUENCE [LARGE SCALE GENOMIC DNA]</scope>
    <source>
        <strain evidence="9">SpSt-1259</strain>
    </source>
</reference>
<comment type="caution">
    <text evidence="9">The sequence shown here is derived from an EMBL/GenBank/DDBJ whole genome shotgun (WGS) entry which is preliminary data.</text>
</comment>
<keyword evidence="8" id="KW-0175">Coiled coil</keyword>
<keyword evidence="3" id="KW-1003">Cell membrane</keyword>
<dbReference type="Pfam" id="PF01991">
    <property type="entry name" value="vATP-synt_E"/>
    <property type="match status" value="1"/>
</dbReference>
<evidence type="ECO:0000256" key="4">
    <source>
        <dbReference type="ARBA" id="ARBA00022781"/>
    </source>
</evidence>
<dbReference type="InterPro" id="IPR002842">
    <property type="entry name" value="ATPase_V1_Esu"/>
</dbReference>
<keyword evidence="5" id="KW-0406">Ion transport</keyword>
<evidence type="ECO:0000256" key="1">
    <source>
        <dbReference type="ARBA" id="ARBA00005901"/>
    </source>
</evidence>
<dbReference type="GO" id="GO:0033178">
    <property type="term" value="C:proton-transporting two-sector ATPase complex, catalytic domain"/>
    <property type="evidence" value="ECO:0007669"/>
    <property type="project" value="InterPro"/>
</dbReference>
<accession>A0A7C2ULA4</accession>